<dbReference type="InterPro" id="IPR010259">
    <property type="entry name" value="S8pro/Inhibitor_I9"/>
</dbReference>
<evidence type="ECO:0000256" key="3">
    <source>
        <dbReference type="ARBA" id="ARBA00022801"/>
    </source>
</evidence>
<dbReference type="Pfam" id="PF05922">
    <property type="entry name" value="Inhibitor_I9"/>
    <property type="match status" value="1"/>
</dbReference>
<dbReference type="Proteomes" id="UP000318833">
    <property type="component" value="Unassembled WGS sequence"/>
</dbReference>
<keyword evidence="4 5" id="KW-0720">Serine protease</keyword>
<feature type="region of interest" description="Disordered" evidence="7">
    <location>
        <begin position="400"/>
        <end position="422"/>
    </location>
</feature>
<evidence type="ECO:0000313" key="11">
    <source>
        <dbReference type="Proteomes" id="UP000318833"/>
    </source>
</evidence>
<feature type="domain" description="Inhibitor I9" evidence="9">
    <location>
        <begin position="48"/>
        <end position="145"/>
    </location>
</feature>
<feature type="active site" description="Charge relay system" evidence="5">
    <location>
        <position position="190"/>
    </location>
</feature>
<dbReference type="Gene3D" id="3.40.50.200">
    <property type="entry name" value="Peptidase S8/S53 domain"/>
    <property type="match status" value="1"/>
</dbReference>
<feature type="active site" description="Charge relay system" evidence="5">
    <location>
        <position position="387"/>
    </location>
</feature>
<dbReference type="GO" id="GO:0006508">
    <property type="term" value="P:proteolysis"/>
    <property type="evidence" value="ECO:0007669"/>
    <property type="project" value="UniProtKB-KW"/>
</dbReference>
<dbReference type="PROSITE" id="PS00138">
    <property type="entry name" value="SUBTILASE_SER"/>
    <property type="match status" value="1"/>
</dbReference>
<name>A0A554VJP8_9FLAO</name>
<feature type="active site" description="Charge relay system" evidence="5">
    <location>
        <position position="223"/>
    </location>
</feature>
<dbReference type="Gene3D" id="3.30.70.80">
    <property type="entry name" value="Peptidase S8 propeptide/proteinase inhibitor I9"/>
    <property type="match status" value="1"/>
</dbReference>
<reference evidence="10 11" key="1">
    <citation type="submission" date="2019-07" db="EMBL/GenBank/DDBJ databases">
        <title>The draft genome sequence of Aquimarina algiphila M91.</title>
        <authorList>
            <person name="Meng X."/>
        </authorList>
    </citation>
    <scope>NUCLEOTIDE SEQUENCE [LARGE SCALE GENOMIC DNA]</scope>
    <source>
        <strain evidence="10 11">M91</strain>
    </source>
</reference>
<sequence>MKNFSKLALSALLTALVITSCQDENVSDGVVESVVEPTSTEGKIIPGQYIVVFKNSKIQPASKVLEKTSFSSRETKAKSVRDVSEVSIKKMNSILLDNDLDQSKVLDYYTTKISGMTIKLGDDEFQKLSKDPNVAGIEYDRVVELPKFKIEEIIPGDASQKMAQQTPCGISRAGGVANGAGKDQWIWVIDSGIDLDHPDLNVVTNSTYARSFVGGSPNDCNGHGTHVAGTAAAINNSVGVVGVSAGASVVPVRVFGCSGGSSTSTILSGINHVGQYDLPGDVANLSLGGFFGSGCSSNSSYRNALLALGNAGTLVAIAAGNSSANAASYQPACVNGSNIYTVASMTCNRGFSSFSNYNMNPIDVIATGSSVTSTYLNGGYATLSGTSMASPHVAGIMHARGSGPRTSGSVSNRGENYPIAVR</sequence>
<feature type="compositionally biased region" description="Polar residues" evidence="7">
    <location>
        <begin position="404"/>
        <end position="414"/>
    </location>
</feature>
<evidence type="ECO:0000313" key="10">
    <source>
        <dbReference type="EMBL" id="TSE08115.1"/>
    </source>
</evidence>
<evidence type="ECO:0000259" key="9">
    <source>
        <dbReference type="Pfam" id="PF05922"/>
    </source>
</evidence>
<dbReference type="RefSeq" id="WP_143916818.1">
    <property type="nucleotide sequence ID" value="NZ_CANMIK010000015.1"/>
</dbReference>
<proteinExistence type="inferred from homology"/>
<dbReference type="InterPro" id="IPR036852">
    <property type="entry name" value="Peptidase_S8/S53_dom_sf"/>
</dbReference>
<comment type="similarity">
    <text evidence="1 5 6">Belongs to the peptidase S8 family.</text>
</comment>
<dbReference type="InterPro" id="IPR050131">
    <property type="entry name" value="Peptidase_S8_subtilisin-like"/>
</dbReference>
<dbReference type="AlphaFoldDB" id="A0A554VJP8"/>
<keyword evidence="2 5" id="KW-0645">Protease</keyword>
<evidence type="ECO:0000256" key="7">
    <source>
        <dbReference type="SAM" id="MobiDB-lite"/>
    </source>
</evidence>
<dbReference type="PANTHER" id="PTHR43806:SF11">
    <property type="entry name" value="CEREVISIN-RELATED"/>
    <property type="match status" value="1"/>
</dbReference>
<dbReference type="PROSITE" id="PS51892">
    <property type="entry name" value="SUBTILASE"/>
    <property type="match status" value="1"/>
</dbReference>
<accession>A0A554VJP8</accession>
<evidence type="ECO:0000256" key="4">
    <source>
        <dbReference type="ARBA" id="ARBA00022825"/>
    </source>
</evidence>
<dbReference type="EMBL" id="VLNR01000026">
    <property type="protein sequence ID" value="TSE08115.1"/>
    <property type="molecule type" value="Genomic_DNA"/>
</dbReference>
<dbReference type="InterPro" id="IPR037045">
    <property type="entry name" value="S8pro/Inhibitor_I9_sf"/>
</dbReference>
<dbReference type="InterPro" id="IPR022398">
    <property type="entry name" value="Peptidase_S8_His-AS"/>
</dbReference>
<dbReference type="Pfam" id="PF00082">
    <property type="entry name" value="Peptidase_S8"/>
    <property type="match status" value="1"/>
</dbReference>
<dbReference type="InterPro" id="IPR023828">
    <property type="entry name" value="Peptidase_S8_Ser-AS"/>
</dbReference>
<evidence type="ECO:0000259" key="8">
    <source>
        <dbReference type="Pfam" id="PF00082"/>
    </source>
</evidence>
<dbReference type="GO" id="GO:0004252">
    <property type="term" value="F:serine-type endopeptidase activity"/>
    <property type="evidence" value="ECO:0007669"/>
    <property type="project" value="UniProtKB-UniRule"/>
</dbReference>
<dbReference type="GO" id="GO:0005615">
    <property type="term" value="C:extracellular space"/>
    <property type="evidence" value="ECO:0007669"/>
    <property type="project" value="TreeGrafter"/>
</dbReference>
<organism evidence="10 11">
    <name type="scientific">Aquimarina algiphila</name>
    <dbReference type="NCBI Taxonomy" id="2047982"/>
    <lineage>
        <taxon>Bacteria</taxon>
        <taxon>Pseudomonadati</taxon>
        <taxon>Bacteroidota</taxon>
        <taxon>Flavobacteriia</taxon>
        <taxon>Flavobacteriales</taxon>
        <taxon>Flavobacteriaceae</taxon>
        <taxon>Aquimarina</taxon>
    </lineage>
</organism>
<dbReference type="PANTHER" id="PTHR43806">
    <property type="entry name" value="PEPTIDASE S8"/>
    <property type="match status" value="1"/>
</dbReference>
<dbReference type="PRINTS" id="PR00723">
    <property type="entry name" value="SUBTILISIN"/>
</dbReference>
<evidence type="ECO:0000256" key="6">
    <source>
        <dbReference type="RuleBase" id="RU003355"/>
    </source>
</evidence>
<dbReference type="SUPFAM" id="SSF52743">
    <property type="entry name" value="Subtilisin-like"/>
    <property type="match status" value="1"/>
</dbReference>
<keyword evidence="11" id="KW-1185">Reference proteome</keyword>
<dbReference type="SUPFAM" id="SSF54897">
    <property type="entry name" value="Protease propeptides/inhibitors"/>
    <property type="match status" value="1"/>
</dbReference>
<dbReference type="InterPro" id="IPR000209">
    <property type="entry name" value="Peptidase_S8/S53_dom"/>
</dbReference>
<evidence type="ECO:0000256" key="1">
    <source>
        <dbReference type="ARBA" id="ARBA00011073"/>
    </source>
</evidence>
<gene>
    <name evidence="10" type="ORF">FOF46_13745</name>
</gene>
<protein>
    <submittedName>
        <fullName evidence="10">S8 family serine peptidase</fullName>
    </submittedName>
</protein>
<dbReference type="OrthoDB" id="9798386at2"/>
<dbReference type="PROSITE" id="PS00137">
    <property type="entry name" value="SUBTILASE_HIS"/>
    <property type="match status" value="1"/>
</dbReference>
<dbReference type="PROSITE" id="PS51257">
    <property type="entry name" value="PROKAR_LIPOPROTEIN"/>
    <property type="match status" value="1"/>
</dbReference>
<dbReference type="InterPro" id="IPR015500">
    <property type="entry name" value="Peptidase_S8_subtilisin-rel"/>
</dbReference>
<feature type="domain" description="Peptidase S8/S53" evidence="8">
    <location>
        <begin position="181"/>
        <end position="396"/>
    </location>
</feature>
<keyword evidence="3 5" id="KW-0378">Hydrolase</keyword>
<evidence type="ECO:0000256" key="5">
    <source>
        <dbReference type="PROSITE-ProRule" id="PRU01240"/>
    </source>
</evidence>
<dbReference type="PROSITE" id="PS00136">
    <property type="entry name" value="SUBTILASE_ASP"/>
    <property type="match status" value="1"/>
</dbReference>
<evidence type="ECO:0000256" key="2">
    <source>
        <dbReference type="ARBA" id="ARBA00022670"/>
    </source>
</evidence>
<dbReference type="InterPro" id="IPR023827">
    <property type="entry name" value="Peptidase_S8_Asp-AS"/>
</dbReference>
<comment type="caution">
    <text evidence="10">The sequence shown here is derived from an EMBL/GenBank/DDBJ whole genome shotgun (WGS) entry which is preliminary data.</text>
</comment>